<feature type="transmembrane region" description="Helical" evidence="1">
    <location>
        <begin position="373"/>
        <end position="393"/>
    </location>
</feature>
<evidence type="ECO:0000256" key="1">
    <source>
        <dbReference type="SAM" id="Phobius"/>
    </source>
</evidence>
<feature type="transmembrane region" description="Helical" evidence="1">
    <location>
        <begin position="399"/>
        <end position="425"/>
    </location>
</feature>
<keyword evidence="1" id="KW-1133">Transmembrane helix</keyword>
<feature type="transmembrane region" description="Helical" evidence="1">
    <location>
        <begin position="301"/>
        <end position="319"/>
    </location>
</feature>
<organism evidence="2 3">
    <name type="scientific">Pseudonocardia sediminis</name>
    <dbReference type="NCBI Taxonomy" id="1397368"/>
    <lineage>
        <taxon>Bacteria</taxon>
        <taxon>Bacillati</taxon>
        <taxon>Actinomycetota</taxon>
        <taxon>Actinomycetes</taxon>
        <taxon>Pseudonocardiales</taxon>
        <taxon>Pseudonocardiaceae</taxon>
        <taxon>Pseudonocardia</taxon>
    </lineage>
</organism>
<feature type="transmembrane region" description="Helical" evidence="1">
    <location>
        <begin position="231"/>
        <end position="254"/>
    </location>
</feature>
<dbReference type="AlphaFoldDB" id="A0A4Q7UWB7"/>
<dbReference type="RefSeq" id="WP_130289860.1">
    <property type="nucleotide sequence ID" value="NZ_SHKL01000001.1"/>
</dbReference>
<evidence type="ECO:0000313" key="2">
    <source>
        <dbReference type="EMBL" id="RZT85394.1"/>
    </source>
</evidence>
<dbReference type="Proteomes" id="UP000291591">
    <property type="component" value="Unassembled WGS sequence"/>
</dbReference>
<feature type="transmembrane region" description="Helical" evidence="1">
    <location>
        <begin position="53"/>
        <end position="75"/>
    </location>
</feature>
<keyword evidence="3" id="KW-1185">Reference proteome</keyword>
<dbReference type="EMBL" id="SHKL01000001">
    <property type="protein sequence ID" value="RZT85394.1"/>
    <property type="molecule type" value="Genomic_DNA"/>
</dbReference>
<sequence>MVGDLIRLTFAVRRHTPSWKRWAGFGLGVAAAAATWAATLLADAPVRADVLGLLLAVWLAGWVVGPILAPAAAVLRPEYFTVLPLGRRRLGAGLLASAFVGVGAVVTAAALLALVGYAAVGEGPVAASVAVALTSAVLLLVLVVALARTAYALLGAAMRTRVGVEIAAIQYGFLISTMLAGWFVVYPVVSVVPVFLRDGLPGAASSVVSWLPTAWPIRAVDAVAAGDLTTALAWLAVAAGVATAAATALLTPHVGSRTARRRSRPIGSRALTGTRILPATPTGAVLGKELRAWWRDPWRSLEVRTAVWFGIFVAVWGAVLGVPEVGAAAGIAVALMAALSGSNLYGQDGTALWLLVAGQSPEAVRADVRGRRLGLVLAMGPAAFALSAVLVALTGAWDLAAGVAAVIAATLGAGSGVAVLMSVLGATPGVDPHRRVNATDAGENPFALQVSFWATLLLVAPTAAFAVPAVLGAPWPPGWFVLAVGVVNGVVAGHVLGRIAQDRLAARLPETFARIRYPGSTGVRTGDGLLDRLTEKADEAAAARTPA</sequence>
<protein>
    <submittedName>
        <fullName evidence="2">ABC-2 type transport system permease protein</fullName>
    </submittedName>
</protein>
<comment type="caution">
    <text evidence="2">The sequence shown here is derived from an EMBL/GenBank/DDBJ whole genome shotgun (WGS) entry which is preliminary data.</text>
</comment>
<feature type="transmembrane region" description="Helical" evidence="1">
    <location>
        <begin position="325"/>
        <end position="345"/>
    </location>
</feature>
<feature type="transmembrane region" description="Helical" evidence="1">
    <location>
        <begin position="446"/>
        <end position="471"/>
    </location>
</feature>
<reference evidence="2 3" key="1">
    <citation type="submission" date="2019-02" db="EMBL/GenBank/DDBJ databases">
        <title>Sequencing the genomes of 1000 actinobacteria strains.</title>
        <authorList>
            <person name="Klenk H.-P."/>
        </authorList>
    </citation>
    <scope>NUCLEOTIDE SEQUENCE [LARGE SCALE GENOMIC DNA]</scope>
    <source>
        <strain evidence="2 3">DSM 45779</strain>
    </source>
</reference>
<feature type="transmembrane region" description="Helical" evidence="1">
    <location>
        <begin position="95"/>
        <end position="119"/>
    </location>
</feature>
<proteinExistence type="predicted"/>
<dbReference type="OrthoDB" id="2955510at2"/>
<feature type="transmembrane region" description="Helical" evidence="1">
    <location>
        <begin position="477"/>
        <end position="497"/>
    </location>
</feature>
<gene>
    <name evidence="2" type="ORF">EV383_2259</name>
</gene>
<keyword evidence="1" id="KW-0812">Transmembrane</keyword>
<name>A0A4Q7UWB7_PSEST</name>
<feature type="transmembrane region" description="Helical" evidence="1">
    <location>
        <begin position="21"/>
        <end position="41"/>
    </location>
</feature>
<keyword evidence="1" id="KW-0472">Membrane</keyword>
<evidence type="ECO:0000313" key="3">
    <source>
        <dbReference type="Proteomes" id="UP000291591"/>
    </source>
</evidence>
<feature type="transmembrane region" description="Helical" evidence="1">
    <location>
        <begin position="168"/>
        <end position="189"/>
    </location>
</feature>
<accession>A0A4Q7UWB7</accession>
<feature type="transmembrane region" description="Helical" evidence="1">
    <location>
        <begin position="125"/>
        <end position="147"/>
    </location>
</feature>